<evidence type="ECO:0000313" key="3">
    <source>
        <dbReference type="Proteomes" id="UP000829720"/>
    </source>
</evidence>
<sequence length="74" mass="8458">MNGVFEGNERQFPQYTAEQGAAPKHRKSFCCQLNLSVGFGTRRDRIRQWKKEEEKGGAKEDQKPGTKVTDKQSN</sequence>
<evidence type="ECO:0000256" key="1">
    <source>
        <dbReference type="SAM" id="MobiDB-lite"/>
    </source>
</evidence>
<reference evidence="2" key="1">
    <citation type="submission" date="2021-01" db="EMBL/GenBank/DDBJ databases">
        <authorList>
            <person name="Zahm M."/>
            <person name="Roques C."/>
            <person name="Cabau C."/>
            <person name="Klopp C."/>
            <person name="Donnadieu C."/>
            <person name="Jouanno E."/>
            <person name="Lampietro C."/>
            <person name="Louis A."/>
            <person name="Herpin A."/>
            <person name="Echchiki A."/>
            <person name="Berthelot C."/>
            <person name="Parey E."/>
            <person name="Roest-Crollius H."/>
            <person name="Braasch I."/>
            <person name="Postlethwait J."/>
            <person name="Bobe J."/>
            <person name="Montfort J."/>
            <person name="Bouchez O."/>
            <person name="Begum T."/>
            <person name="Mejri S."/>
            <person name="Adams A."/>
            <person name="Chen W.-J."/>
            <person name="Guiguen Y."/>
        </authorList>
    </citation>
    <scope>NUCLEOTIDE SEQUENCE</scope>
    <source>
        <tissue evidence="2">Blood</tissue>
    </source>
</reference>
<feature type="region of interest" description="Disordered" evidence="1">
    <location>
        <begin position="1"/>
        <end position="26"/>
    </location>
</feature>
<feature type="region of interest" description="Disordered" evidence="1">
    <location>
        <begin position="49"/>
        <end position="74"/>
    </location>
</feature>
<proteinExistence type="predicted"/>
<dbReference type="EMBL" id="JAERUA010000020">
    <property type="protein sequence ID" value="KAI1886237.1"/>
    <property type="molecule type" value="Genomic_DNA"/>
</dbReference>
<dbReference type="Proteomes" id="UP000829720">
    <property type="component" value="Unassembled WGS sequence"/>
</dbReference>
<gene>
    <name evidence="2" type="ORF">AGOR_G00211920</name>
</gene>
<name>A0A8T3CR70_9TELE</name>
<evidence type="ECO:0000313" key="2">
    <source>
        <dbReference type="EMBL" id="KAI1886237.1"/>
    </source>
</evidence>
<dbReference type="AlphaFoldDB" id="A0A8T3CR70"/>
<organism evidence="2 3">
    <name type="scientific">Albula goreensis</name>
    <dbReference type="NCBI Taxonomy" id="1534307"/>
    <lineage>
        <taxon>Eukaryota</taxon>
        <taxon>Metazoa</taxon>
        <taxon>Chordata</taxon>
        <taxon>Craniata</taxon>
        <taxon>Vertebrata</taxon>
        <taxon>Euteleostomi</taxon>
        <taxon>Actinopterygii</taxon>
        <taxon>Neopterygii</taxon>
        <taxon>Teleostei</taxon>
        <taxon>Albuliformes</taxon>
        <taxon>Albulidae</taxon>
        <taxon>Albula</taxon>
    </lineage>
</organism>
<comment type="caution">
    <text evidence="2">The sequence shown here is derived from an EMBL/GenBank/DDBJ whole genome shotgun (WGS) entry which is preliminary data.</text>
</comment>
<dbReference type="OrthoDB" id="10527545at2759"/>
<accession>A0A8T3CR70</accession>
<keyword evidence="3" id="KW-1185">Reference proteome</keyword>
<protein>
    <submittedName>
        <fullName evidence="2">Uncharacterized protein</fullName>
    </submittedName>
</protein>